<dbReference type="GeneID" id="10287966"/>
<keyword evidence="3" id="KW-1185">Reference proteome</keyword>
<dbReference type="AlphaFoldDB" id="F0QTR1"/>
<dbReference type="Gene3D" id="3.40.50.620">
    <property type="entry name" value="HUPs"/>
    <property type="match status" value="1"/>
</dbReference>
<accession>F0QTR1</accession>
<dbReference type="Gene3D" id="3.30.70.20">
    <property type="match status" value="1"/>
</dbReference>
<name>F0QTR1_VULM7</name>
<dbReference type="Pfam" id="PF01507">
    <property type="entry name" value="PAPS_reduct"/>
    <property type="match status" value="1"/>
</dbReference>
<dbReference type="SUPFAM" id="SSF52402">
    <property type="entry name" value="Adenine nucleotide alpha hydrolases-like"/>
    <property type="match status" value="1"/>
</dbReference>
<dbReference type="PANTHER" id="PTHR43196">
    <property type="entry name" value="SULFATE ADENYLYLTRANSFERASE SUBUNIT 2"/>
    <property type="match status" value="1"/>
</dbReference>
<feature type="domain" description="4Fe-4S ferredoxin-type" evidence="1">
    <location>
        <begin position="577"/>
        <end position="607"/>
    </location>
</feature>
<gene>
    <name evidence="2" type="ordered locus">VMUT_0314</name>
</gene>
<dbReference type="Proteomes" id="UP000007485">
    <property type="component" value="Chromosome"/>
</dbReference>
<dbReference type="GO" id="GO:0016491">
    <property type="term" value="F:oxidoreductase activity"/>
    <property type="evidence" value="ECO:0007669"/>
    <property type="project" value="UniProtKB-ARBA"/>
</dbReference>
<dbReference type="PANTHER" id="PTHR43196:SF2">
    <property type="entry name" value="PHOSPHOADENOSINE PHOSPHOSULFATE REDUCTASE"/>
    <property type="match status" value="1"/>
</dbReference>
<dbReference type="HOGENOM" id="CLU_026622_0_0_2"/>
<dbReference type="InterPro" id="IPR017900">
    <property type="entry name" value="4Fe4S_Fe_S_CS"/>
</dbReference>
<dbReference type="InterPro" id="IPR050128">
    <property type="entry name" value="Sulfate_adenylyltrnsfr_sub2"/>
</dbReference>
<dbReference type="CDD" id="cd23947">
    <property type="entry name" value="PAPS_reductase-like_YbdN"/>
    <property type="match status" value="1"/>
</dbReference>
<dbReference type="eggNOG" id="arCOG00958">
    <property type="taxonomic scope" value="Archaea"/>
</dbReference>
<dbReference type="OrthoDB" id="14887at2157"/>
<dbReference type="PROSITE" id="PS51379">
    <property type="entry name" value="4FE4S_FER_2"/>
    <property type="match status" value="2"/>
</dbReference>
<dbReference type="EMBL" id="CP002529">
    <property type="protein sequence ID" value="ADY00527.1"/>
    <property type="molecule type" value="Genomic_DNA"/>
</dbReference>
<dbReference type="Pfam" id="PF12838">
    <property type="entry name" value="Fer4_7"/>
    <property type="match status" value="1"/>
</dbReference>
<dbReference type="STRING" id="985053.VMUT_0314"/>
<dbReference type="InterPro" id="IPR014729">
    <property type="entry name" value="Rossmann-like_a/b/a_fold"/>
</dbReference>
<evidence type="ECO:0000313" key="3">
    <source>
        <dbReference type="Proteomes" id="UP000007485"/>
    </source>
</evidence>
<organism evidence="2 3">
    <name type="scientific">Vulcanisaeta moutnovskia (strain 768-28)</name>
    <dbReference type="NCBI Taxonomy" id="985053"/>
    <lineage>
        <taxon>Archaea</taxon>
        <taxon>Thermoproteota</taxon>
        <taxon>Thermoprotei</taxon>
        <taxon>Thermoproteales</taxon>
        <taxon>Thermoproteaceae</taxon>
        <taxon>Vulcanisaeta</taxon>
    </lineage>
</organism>
<dbReference type="KEGG" id="vmo:VMUT_0314"/>
<reference evidence="2 3" key="1">
    <citation type="journal article" date="2011" name="J. Bacteriol.">
        <title>Complete genome sequence of 'Vulcanisaeta moutnovskia' strain 768-28, a novel member of the hyperthermophilic crenarchaeal genus vulcanisaeta.</title>
        <authorList>
            <person name="Gumerov V.M."/>
            <person name="Mardanov A.V."/>
            <person name="Beletsky A.V."/>
            <person name="Prokofeva M.I."/>
            <person name="Bonch-Osmolovskaya E.A."/>
            <person name="Ravin N.V."/>
            <person name="Skryabin K.G."/>
        </authorList>
    </citation>
    <scope>NUCLEOTIDE SEQUENCE [LARGE SCALE GENOMIC DNA]</scope>
    <source>
        <strain evidence="2 3">768-28</strain>
    </source>
</reference>
<dbReference type="InterPro" id="IPR002500">
    <property type="entry name" value="PAPS_reduct_dom"/>
</dbReference>
<dbReference type="RefSeq" id="WP_013603690.1">
    <property type="nucleotide sequence ID" value="NC_015151.1"/>
</dbReference>
<dbReference type="InterPro" id="IPR017896">
    <property type="entry name" value="4Fe4S_Fe-S-bd"/>
</dbReference>
<evidence type="ECO:0000313" key="2">
    <source>
        <dbReference type="EMBL" id="ADY00527.1"/>
    </source>
</evidence>
<proteinExistence type="predicted"/>
<dbReference type="eggNOG" id="arCOG00073">
    <property type="taxonomic scope" value="Archaea"/>
</dbReference>
<sequence length="612" mass="69938">MPSVIYWCDDLNVPVLSKDLGARRCSSMSIVSITKPGDVRPAFPADVEITRRAVINEFGNEELAKLLIPDNEVILLNKIPGYADQADEVITRGRVIGHRFYDIGRRMWRFRPLYEGVTEMINRGLGYWAIIRLNKLPGRYDVHKELITRGNLPSERYVHVAVSTEDGRYHGIAKSMRGSRLRIIKSWLAKGPLPSPKPSTLKDFIELNRDYIEHKAEKAIEFLRKVFSEYKKPVVVSYSGGKDSLVTLDLVSKTGVKFYVLFNDTGLEPLESYGNVREVTKLYNAELIIASAEDMYWKAIREFGPPARDYRWCCKVIKLGPITDEMLRRFPMGFISVVGQRALESFQRARLPRISVSKWVTRDIVVAPIQDWTALEVWGYILLRNLPYNKAYEYGFDRLGCVICPANELGEFEIVREKYPGIYTRLIKVLREFSTSQELPSEFIDYGLWRWRRSWPGDIRSRVRVSFRVKYPVRFSGDGESLIVDVNKPINLDTFMEFLKMLGTVESVNGSYIVRGKFGEAEAKVEQGNNKVVISSVNKELRVHIAGFVARASICGECNLCINWCPTKALRRIGSGPSFIVDENRCINCLLCSKACPSAQYLVYRRSEVRGA</sequence>
<evidence type="ECO:0000259" key="1">
    <source>
        <dbReference type="PROSITE" id="PS51379"/>
    </source>
</evidence>
<dbReference type="SUPFAM" id="SSF54862">
    <property type="entry name" value="4Fe-4S ferredoxins"/>
    <property type="match status" value="1"/>
</dbReference>
<feature type="domain" description="4Fe-4S ferredoxin-type" evidence="1">
    <location>
        <begin position="546"/>
        <end position="575"/>
    </location>
</feature>
<protein>
    <submittedName>
        <fullName evidence="2">Phosphoadenosine phosphosulfate reductase</fullName>
    </submittedName>
</protein>
<dbReference type="PROSITE" id="PS00198">
    <property type="entry name" value="4FE4S_FER_1"/>
    <property type="match status" value="1"/>
</dbReference>